<dbReference type="EMBL" id="SRLO01000108">
    <property type="protein sequence ID" value="TNN75034.1"/>
    <property type="molecule type" value="Genomic_DNA"/>
</dbReference>
<protein>
    <submittedName>
        <fullName evidence="2">Uncharacterized protein</fullName>
    </submittedName>
</protein>
<evidence type="ECO:0000256" key="1">
    <source>
        <dbReference type="SAM" id="MobiDB-lite"/>
    </source>
</evidence>
<comment type="caution">
    <text evidence="2">The sequence shown here is derived from an EMBL/GenBank/DDBJ whole genome shotgun (WGS) entry which is preliminary data.</text>
</comment>
<feature type="compositionally biased region" description="Basic and acidic residues" evidence="1">
    <location>
        <begin position="61"/>
        <end position="77"/>
    </location>
</feature>
<gene>
    <name evidence="2" type="ORF">EYF80_014780</name>
</gene>
<evidence type="ECO:0000313" key="2">
    <source>
        <dbReference type="EMBL" id="TNN75034.1"/>
    </source>
</evidence>
<dbReference type="Proteomes" id="UP000314294">
    <property type="component" value="Unassembled WGS sequence"/>
</dbReference>
<organism evidence="2 3">
    <name type="scientific">Liparis tanakae</name>
    <name type="common">Tanaka's snailfish</name>
    <dbReference type="NCBI Taxonomy" id="230148"/>
    <lineage>
        <taxon>Eukaryota</taxon>
        <taxon>Metazoa</taxon>
        <taxon>Chordata</taxon>
        <taxon>Craniata</taxon>
        <taxon>Vertebrata</taxon>
        <taxon>Euteleostomi</taxon>
        <taxon>Actinopterygii</taxon>
        <taxon>Neopterygii</taxon>
        <taxon>Teleostei</taxon>
        <taxon>Neoteleostei</taxon>
        <taxon>Acanthomorphata</taxon>
        <taxon>Eupercaria</taxon>
        <taxon>Perciformes</taxon>
        <taxon>Cottioidei</taxon>
        <taxon>Cottales</taxon>
        <taxon>Liparidae</taxon>
        <taxon>Liparis</taxon>
    </lineage>
</organism>
<name>A0A4Z2ICF2_9TELE</name>
<feature type="compositionally biased region" description="Basic and acidic residues" evidence="1">
    <location>
        <begin position="197"/>
        <end position="216"/>
    </location>
</feature>
<evidence type="ECO:0000313" key="3">
    <source>
        <dbReference type="Proteomes" id="UP000314294"/>
    </source>
</evidence>
<proteinExistence type="predicted"/>
<keyword evidence="3" id="KW-1185">Reference proteome</keyword>
<sequence length="216" mass="24058">MPRHLARLSQSVGGTQTAAVVFLYDGLLCAGRGSDNKAVCCSVVRFIAVLSPLLLPCGGRGGDERRTEEADTKEASWKKKKKKKREEEEEEKKSRICGYLGLLKEALEKLVADVPGCPGLLPWSSCQRSTQRRRAFMKKLLTVLSSRPSCWEMVICISLDGRLFSLKMAMRVRRCRSVKTRRCFLGAVLRLGVDGSGGRDGDESGRQRGEREHKAR</sequence>
<feature type="region of interest" description="Disordered" evidence="1">
    <location>
        <begin position="60"/>
        <end position="85"/>
    </location>
</feature>
<reference evidence="2 3" key="1">
    <citation type="submission" date="2019-03" db="EMBL/GenBank/DDBJ databases">
        <title>First draft genome of Liparis tanakae, snailfish: a comprehensive survey of snailfish specific genes.</title>
        <authorList>
            <person name="Kim W."/>
            <person name="Song I."/>
            <person name="Jeong J.-H."/>
            <person name="Kim D."/>
            <person name="Kim S."/>
            <person name="Ryu S."/>
            <person name="Song J.Y."/>
            <person name="Lee S.K."/>
        </authorList>
    </citation>
    <scope>NUCLEOTIDE SEQUENCE [LARGE SCALE GENOMIC DNA]</scope>
    <source>
        <tissue evidence="2">Muscle</tissue>
    </source>
</reference>
<accession>A0A4Z2ICF2</accession>
<dbReference type="AlphaFoldDB" id="A0A4Z2ICF2"/>
<feature type="region of interest" description="Disordered" evidence="1">
    <location>
        <begin position="196"/>
        <end position="216"/>
    </location>
</feature>